<evidence type="ECO:0000259" key="7">
    <source>
        <dbReference type="PROSITE" id="PS50110"/>
    </source>
</evidence>
<accession>A0A4D7B7X6</accession>
<dbReference type="InterPro" id="IPR058245">
    <property type="entry name" value="NreC/VraR/RcsB-like_REC"/>
</dbReference>
<feature type="domain" description="Response regulatory" evidence="7">
    <location>
        <begin position="3"/>
        <end position="119"/>
    </location>
</feature>
<dbReference type="AlphaFoldDB" id="A0A4D7B7X6"/>
<evidence type="ECO:0000313" key="8">
    <source>
        <dbReference type="EMBL" id="QCI69191.1"/>
    </source>
</evidence>
<keyword evidence="2" id="KW-0805">Transcription regulation</keyword>
<gene>
    <name evidence="8" type="ORF">E8M01_12630</name>
</gene>
<feature type="modified residue" description="4-aspartylphosphate" evidence="5">
    <location>
        <position position="54"/>
    </location>
</feature>
<dbReference type="OrthoDB" id="9808843at2"/>
<dbReference type="Gene3D" id="3.40.50.2300">
    <property type="match status" value="1"/>
</dbReference>
<organism evidence="8 9">
    <name type="scientific">Phreatobacter stygius</name>
    <dbReference type="NCBI Taxonomy" id="1940610"/>
    <lineage>
        <taxon>Bacteria</taxon>
        <taxon>Pseudomonadati</taxon>
        <taxon>Pseudomonadota</taxon>
        <taxon>Alphaproteobacteria</taxon>
        <taxon>Hyphomicrobiales</taxon>
        <taxon>Phreatobacteraceae</taxon>
        <taxon>Phreatobacter</taxon>
    </lineage>
</organism>
<dbReference type="CDD" id="cd06170">
    <property type="entry name" value="LuxR_C_like"/>
    <property type="match status" value="1"/>
</dbReference>
<dbReference type="PANTHER" id="PTHR43214:SF41">
    <property type="entry name" value="NITRATE_NITRITE RESPONSE REGULATOR PROTEIN NARP"/>
    <property type="match status" value="1"/>
</dbReference>
<dbReference type="SMART" id="SM00421">
    <property type="entry name" value="HTH_LUXR"/>
    <property type="match status" value="1"/>
</dbReference>
<dbReference type="Proteomes" id="UP000298781">
    <property type="component" value="Chromosome"/>
</dbReference>
<feature type="domain" description="HTH luxR-type" evidence="6">
    <location>
        <begin position="140"/>
        <end position="205"/>
    </location>
</feature>
<protein>
    <submittedName>
        <fullName evidence="8">Response regulator transcription factor</fullName>
    </submittedName>
</protein>
<reference evidence="8 9" key="1">
    <citation type="submission" date="2019-04" db="EMBL/GenBank/DDBJ databases">
        <title>Phreatobacter aquaticus sp. nov.</title>
        <authorList>
            <person name="Choi A."/>
        </authorList>
    </citation>
    <scope>NUCLEOTIDE SEQUENCE [LARGE SCALE GENOMIC DNA]</scope>
    <source>
        <strain evidence="8 9">KCTC 52518</strain>
    </source>
</reference>
<keyword evidence="4" id="KW-0804">Transcription</keyword>
<dbReference type="GO" id="GO:0000160">
    <property type="term" value="P:phosphorelay signal transduction system"/>
    <property type="evidence" value="ECO:0007669"/>
    <property type="project" value="InterPro"/>
</dbReference>
<evidence type="ECO:0000256" key="3">
    <source>
        <dbReference type="ARBA" id="ARBA00023125"/>
    </source>
</evidence>
<dbReference type="PANTHER" id="PTHR43214">
    <property type="entry name" value="TWO-COMPONENT RESPONSE REGULATOR"/>
    <property type="match status" value="1"/>
</dbReference>
<dbReference type="InterPro" id="IPR011006">
    <property type="entry name" value="CheY-like_superfamily"/>
</dbReference>
<name>A0A4D7B7X6_9HYPH</name>
<evidence type="ECO:0000256" key="2">
    <source>
        <dbReference type="ARBA" id="ARBA00023015"/>
    </source>
</evidence>
<sequence length="209" mass="23263">MVRILLADDHEIVRRGLRSLIETRDGWDICGEAANGLQAVERAIETRPDVAILDYFMPELNGLDVARQILPVLPKLQVLIFSEHDGETLIRDALQAGARGFLLKSDAEDQLLNAISTLALARPYFTARVSEAMLSSLVGQGEPSVKLTPRERETVQYIAEGLSNKGIAWRLQVSVKTIETHRATAMRKLGMRSMAELVRYAVRTKLIEA</sequence>
<dbReference type="InterPro" id="IPR039420">
    <property type="entry name" value="WalR-like"/>
</dbReference>
<dbReference type="GO" id="GO:0006355">
    <property type="term" value="P:regulation of DNA-templated transcription"/>
    <property type="evidence" value="ECO:0007669"/>
    <property type="project" value="InterPro"/>
</dbReference>
<evidence type="ECO:0000256" key="1">
    <source>
        <dbReference type="ARBA" id="ARBA00022553"/>
    </source>
</evidence>
<dbReference type="Pfam" id="PF00196">
    <property type="entry name" value="GerE"/>
    <property type="match status" value="1"/>
</dbReference>
<keyword evidence="1 5" id="KW-0597">Phosphoprotein</keyword>
<dbReference type="EMBL" id="CP039690">
    <property type="protein sequence ID" value="QCI69191.1"/>
    <property type="molecule type" value="Genomic_DNA"/>
</dbReference>
<evidence type="ECO:0000256" key="4">
    <source>
        <dbReference type="ARBA" id="ARBA00023163"/>
    </source>
</evidence>
<evidence type="ECO:0000256" key="5">
    <source>
        <dbReference type="PROSITE-ProRule" id="PRU00169"/>
    </source>
</evidence>
<dbReference type="InterPro" id="IPR000792">
    <property type="entry name" value="Tscrpt_reg_LuxR_C"/>
</dbReference>
<dbReference type="Pfam" id="PF00072">
    <property type="entry name" value="Response_reg"/>
    <property type="match status" value="1"/>
</dbReference>
<keyword evidence="3" id="KW-0238">DNA-binding</keyword>
<dbReference type="InterPro" id="IPR001789">
    <property type="entry name" value="Sig_transdc_resp-reg_receiver"/>
</dbReference>
<keyword evidence="9" id="KW-1185">Reference proteome</keyword>
<dbReference type="CDD" id="cd17535">
    <property type="entry name" value="REC_NarL-like"/>
    <property type="match status" value="1"/>
</dbReference>
<dbReference type="SUPFAM" id="SSF46894">
    <property type="entry name" value="C-terminal effector domain of the bipartite response regulators"/>
    <property type="match status" value="1"/>
</dbReference>
<dbReference type="SMART" id="SM00448">
    <property type="entry name" value="REC"/>
    <property type="match status" value="1"/>
</dbReference>
<dbReference type="InterPro" id="IPR016032">
    <property type="entry name" value="Sig_transdc_resp-reg_C-effctor"/>
</dbReference>
<dbReference type="KEGG" id="pstg:E8M01_12630"/>
<dbReference type="GO" id="GO:0003677">
    <property type="term" value="F:DNA binding"/>
    <property type="evidence" value="ECO:0007669"/>
    <property type="project" value="UniProtKB-KW"/>
</dbReference>
<dbReference type="PRINTS" id="PR00038">
    <property type="entry name" value="HTHLUXR"/>
</dbReference>
<dbReference type="PROSITE" id="PS50043">
    <property type="entry name" value="HTH_LUXR_2"/>
    <property type="match status" value="1"/>
</dbReference>
<dbReference type="PROSITE" id="PS50110">
    <property type="entry name" value="RESPONSE_REGULATORY"/>
    <property type="match status" value="1"/>
</dbReference>
<evidence type="ECO:0000313" key="9">
    <source>
        <dbReference type="Proteomes" id="UP000298781"/>
    </source>
</evidence>
<proteinExistence type="predicted"/>
<evidence type="ECO:0000259" key="6">
    <source>
        <dbReference type="PROSITE" id="PS50043"/>
    </source>
</evidence>
<dbReference type="SUPFAM" id="SSF52172">
    <property type="entry name" value="CheY-like"/>
    <property type="match status" value="1"/>
</dbReference>